<sequence length="77" mass="8852">MEFAHLPNRVVQSINNETGDHCIDIFVRDDGTFGYEEYRRDHEDLRGWFSLQRFGGQTFASEAEALGHASKAVDYVK</sequence>
<name>A0A6M4H215_9PROT</name>
<evidence type="ECO:0000313" key="1">
    <source>
        <dbReference type="EMBL" id="QJR13569.1"/>
    </source>
</evidence>
<protein>
    <submittedName>
        <fullName evidence="1">Uncharacterized protein</fullName>
    </submittedName>
</protein>
<dbReference type="EMBL" id="CP053073">
    <property type="protein sequence ID" value="QJR13569.1"/>
    <property type="molecule type" value="Genomic_DNA"/>
</dbReference>
<dbReference type="RefSeq" id="WP_212758168.1">
    <property type="nucleotide sequence ID" value="NZ_CP053073.1"/>
</dbReference>
<keyword evidence="2" id="KW-1185">Reference proteome</keyword>
<reference evidence="1 2" key="1">
    <citation type="submission" date="2020-04" db="EMBL/GenBank/DDBJ databases">
        <title>Usitatibacter rugosus gen. nov., sp. nov. and Usitatibacter palustris sp. nov., novel members of Usitatibacteraceae fam. nov. within the order Nitrosomonadales isolated from soil.</title>
        <authorList>
            <person name="Huber K.J."/>
            <person name="Neumann-Schaal M."/>
            <person name="Geppert A."/>
            <person name="Luckner M."/>
            <person name="Wanner G."/>
            <person name="Overmann J."/>
        </authorList>
    </citation>
    <scope>NUCLEOTIDE SEQUENCE [LARGE SCALE GENOMIC DNA]</scope>
    <source>
        <strain evidence="1 2">Swamp67</strain>
    </source>
</reference>
<gene>
    <name evidence="1" type="ORF">DSM104440_00353</name>
</gene>
<dbReference type="Proteomes" id="UP000503096">
    <property type="component" value="Chromosome"/>
</dbReference>
<evidence type="ECO:0000313" key="2">
    <source>
        <dbReference type="Proteomes" id="UP000503096"/>
    </source>
</evidence>
<accession>A0A6M4H215</accession>
<dbReference type="AlphaFoldDB" id="A0A6M4H215"/>
<organism evidence="1 2">
    <name type="scientific">Usitatibacter palustris</name>
    <dbReference type="NCBI Taxonomy" id="2732487"/>
    <lineage>
        <taxon>Bacteria</taxon>
        <taxon>Pseudomonadati</taxon>
        <taxon>Pseudomonadota</taxon>
        <taxon>Betaproteobacteria</taxon>
        <taxon>Nitrosomonadales</taxon>
        <taxon>Usitatibacteraceae</taxon>
        <taxon>Usitatibacter</taxon>
    </lineage>
</organism>
<dbReference type="InParanoid" id="A0A6M4H215"/>
<proteinExistence type="predicted"/>
<dbReference type="KEGG" id="upl:DSM104440_00353"/>